<protein>
    <submittedName>
        <fullName evidence="2">Protein FAM212A</fullName>
    </submittedName>
</protein>
<sequence>MLQKKKMQLTDPGSCHTCKHHFSWLPGFFPKSHGASEDQPCVSFWPPCSSSVRNFKEPSSSNKGYGHHISEKTGREREPAALVLLKNIQTVRKVSSCTVSEDESIQR</sequence>
<gene>
    <name evidence="2" type="ORF">DR999_PMT20448</name>
</gene>
<reference evidence="2 3" key="1">
    <citation type="submission" date="2019-04" db="EMBL/GenBank/DDBJ databases">
        <title>Draft genome of the big-headed turtle Platysternon megacephalum.</title>
        <authorList>
            <person name="Gong S."/>
        </authorList>
    </citation>
    <scope>NUCLEOTIDE SEQUENCE [LARGE SCALE GENOMIC DNA]</scope>
    <source>
        <strain evidence="2">DO16091913</strain>
        <tissue evidence="2">Muscle</tissue>
    </source>
</reference>
<dbReference type="Proteomes" id="UP000297703">
    <property type="component" value="Unassembled WGS sequence"/>
</dbReference>
<evidence type="ECO:0000313" key="3">
    <source>
        <dbReference type="Proteomes" id="UP000297703"/>
    </source>
</evidence>
<proteinExistence type="predicted"/>
<organism evidence="2 3">
    <name type="scientific">Platysternon megacephalum</name>
    <name type="common">big-headed turtle</name>
    <dbReference type="NCBI Taxonomy" id="55544"/>
    <lineage>
        <taxon>Eukaryota</taxon>
        <taxon>Metazoa</taxon>
        <taxon>Chordata</taxon>
        <taxon>Craniata</taxon>
        <taxon>Vertebrata</taxon>
        <taxon>Euteleostomi</taxon>
        <taxon>Archelosauria</taxon>
        <taxon>Testudinata</taxon>
        <taxon>Testudines</taxon>
        <taxon>Cryptodira</taxon>
        <taxon>Durocryptodira</taxon>
        <taxon>Testudinoidea</taxon>
        <taxon>Platysternidae</taxon>
        <taxon>Platysternon</taxon>
    </lineage>
</organism>
<name>A0A4D9DQK9_9SAUR</name>
<accession>A0A4D9DQK9</accession>
<feature type="compositionally biased region" description="Polar residues" evidence="1">
    <location>
        <begin position="54"/>
        <end position="63"/>
    </location>
</feature>
<feature type="region of interest" description="Disordered" evidence="1">
    <location>
        <begin position="54"/>
        <end position="74"/>
    </location>
</feature>
<reference evidence="2 3" key="2">
    <citation type="submission" date="2019-04" db="EMBL/GenBank/DDBJ databases">
        <title>The genome sequence of big-headed turtle.</title>
        <authorList>
            <person name="Gong S."/>
        </authorList>
    </citation>
    <scope>NUCLEOTIDE SEQUENCE [LARGE SCALE GENOMIC DNA]</scope>
    <source>
        <strain evidence="2">DO16091913</strain>
        <tissue evidence="2">Muscle</tissue>
    </source>
</reference>
<comment type="caution">
    <text evidence="2">The sequence shown here is derived from an EMBL/GenBank/DDBJ whole genome shotgun (WGS) entry which is preliminary data.</text>
</comment>
<dbReference type="AlphaFoldDB" id="A0A4D9DQK9"/>
<evidence type="ECO:0000256" key="1">
    <source>
        <dbReference type="SAM" id="MobiDB-lite"/>
    </source>
</evidence>
<evidence type="ECO:0000313" key="2">
    <source>
        <dbReference type="EMBL" id="TFJ97709.1"/>
    </source>
</evidence>
<keyword evidence="3" id="KW-1185">Reference proteome</keyword>
<dbReference type="EMBL" id="QXTE01000467">
    <property type="protein sequence ID" value="TFJ97709.1"/>
    <property type="molecule type" value="Genomic_DNA"/>
</dbReference>